<feature type="transmembrane region" description="Helical" evidence="5">
    <location>
        <begin position="460"/>
        <end position="481"/>
    </location>
</feature>
<keyword evidence="8" id="KW-1185">Reference proteome</keyword>
<comment type="caution">
    <text evidence="7">The sequence shown here is derived from an EMBL/GenBank/DDBJ whole genome shotgun (WGS) entry which is preliminary data.</text>
</comment>
<dbReference type="Proteomes" id="UP000242188">
    <property type="component" value="Unassembled WGS sequence"/>
</dbReference>
<feature type="transmembrane region" description="Helical" evidence="5">
    <location>
        <begin position="493"/>
        <end position="513"/>
    </location>
</feature>
<name>A0A210PM64_MIZYE</name>
<protein>
    <submittedName>
        <fullName evidence="7">Organic cation transporter-like protein</fullName>
    </submittedName>
</protein>
<sequence length="554" mass="61294">MDKGLNFDEIIETIGSYGKYQKIQVALLCLPHIQAAAFMVISVLLLGVPDYRCQIPGYAADTYRIQNSTHLTMVDDYIPVSSDSTKDYDQCHIYTINDTGSNNNTFYGNRSTVECDKWVYSQTTFTETFVSKHDLVCSHGDTLSLTKMMYFVGVLVGSFTFGLIADRFGRKFSMCCALLILSTTSVGLSWAPNLPVYIVLRFLIGASTMGIVLTTFVLTLEMVGPRKRVRAVMVNGFFFAGGEVMLAALGYWLRDWQFIELICGGTVVFYLSYIWLVPESPRWLLNSGRIKDAEKVLKKIAEGNKKTECFKPILNYEEDKKQTGKIWHIFTSRVLLTRTLILFLNWCVISMTFYGLSMNAGNIGGDFYLNFLLLGLMDFPSTVLNLLLLNRVGRKRLHCTCMIVGGVSCLSTLFTTTYGGESLHTLTVILVLIGKLGAGSAFGSVYIMTSELYPTVVRNAGMGACSCFARFGSMVAPYVISAAADIEGTIGKVLPLIIFGSASIAAGLIALLLPETLNKDLPDTIEEAELFGTPEYDSMRKEASINKGFSMEMK</sequence>
<dbReference type="OrthoDB" id="10021984at2759"/>
<evidence type="ECO:0000256" key="3">
    <source>
        <dbReference type="ARBA" id="ARBA00022989"/>
    </source>
</evidence>
<proteinExistence type="predicted"/>
<keyword evidence="2 5" id="KW-0812">Transmembrane</keyword>
<organism evidence="7 8">
    <name type="scientific">Mizuhopecten yessoensis</name>
    <name type="common">Japanese scallop</name>
    <name type="synonym">Patinopecten yessoensis</name>
    <dbReference type="NCBI Taxonomy" id="6573"/>
    <lineage>
        <taxon>Eukaryota</taxon>
        <taxon>Metazoa</taxon>
        <taxon>Spiralia</taxon>
        <taxon>Lophotrochozoa</taxon>
        <taxon>Mollusca</taxon>
        <taxon>Bivalvia</taxon>
        <taxon>Autobranchia</taxon>
        <taxon>Pteriomorphia</taxon>
        <taxon>Pectinida</taxon>
        <taxon>Pectinoidea</taxon>
        <taxon>Pectinidae</taxon>
        <taxon>Mizuhopecten</taxon>
    </lineage>
</organism>
<feature type="transmembrane region" description="Helical" evidence="5">
    <location>
        <begin position="232"/>
        <end position="252"/>
    </location>
</feature>
<dbReference type="GO" id="GO:0022857">
    <property type="term" value="F:transmembrane transporter activity"/>
    <property type="evidence" value="ECO:0007669"/>
    <property type="project" value="InterPro"/>
</dbReference>
<evidence type="ECO:0000256" key="1">
    <source>
        <dbReference type="ARBA" id="ARBA00004141"/>
    </source>
</evidence>
<keyword evidence="3 5" id="KW-1133">Transmembrane helix</keyword>
<dbReference type="PANTHER" id="PTHR24064">
    <property type="entry name" value="SOLUTE CARRIER FAMILY 22 MEMBER"/>
    <property type="match status" value="1"/>
</dbReference>
<feature type="transmembrane region" description="Helical" evidence="5">
    <location>
        <begin position="25"/>
        <end position="48"/>
    </location>
</feature>
<dbReference type="InterPro" id="IPR005828">
    <property type="entry name" value="MFS_sugar_transport-like"/>
</dbReference>
<feature type="domain" description="Major facilitator superfamily (MFS) profile" evidence="6">
    <location>
        <begin position="95"/>
        <end position="518"/>
    </location>
</feature>
<dbReference type="InterPro" id="IPR036259">
    <property type="entry name" value="MFS_trans_sf"/>
</dbReference>
<feature type="transmembrane region" description="Helical" evidence="5">
    <location>
        <begin position="426"/>
        <end position="448"/>
    </location>
</feature>
<dbReference type="InterPro" id="IPR020846">
    <property type="entry name" value="MFS_dom"/>
</dbReference>
<evidence type="ECO:0000313" key="7">
    <source>
        <dbReference type="EMBL" id="OWF37557.1"/>
    </source>
</evidence>
<evidence type="ECO:0000313" key="8">
    <source>
        <dbReference type="Proteomes" id="UP000242188"/>
    </source>
</evidence>
<feature type="transmembrane region" description="Helical" evidence="5">
    <location>
        <begin position="258"/>
        <end position="277"/>
    </location>
</feature>
<feature type="transmembrane region" description="Helical" evidence="5">
    <location>
        <begin position="401"/>
        <end position="420"/>
    </location>
</feature>
<gene>
    <name evidence="7" type="ORF">KP79_PYT07427</name>
</gene>
<evidence type="ECO:0000256" key="4">
    <source>
        <dbReference type="ARBA" id="ARBA00023136"/>
    </source>
</evidence>
<evidence type="ECO:0000259" key="6">
    <source>
        <dbReference type="PROSITE" id="PS50850"/>
    </source>
</evidence>
<evidence type="ECO:0000256" key="5">
    <source>
        <dbReference type="SAM" id="Phobius"/>
    </source>
</evidence>
<keyword evidence="4 5" id="KW-0472">Membrane</keyword>
<dbReference type="Pfam" id="PF00083">
    <property type="entry name" value="Sugar_tr"/>
    <property type="match status" value="1"/>
</dbReference>
<feature type="transmembrane region" description="Helical" evidence="5">
    <location>
        <begin position="148"/>
        <end position="165"/>
    </location>
</feature>
<comment type="subcellular location">
    <subcellularLocation>
        <location evidence="1">Membrane</location>
        <topology evidence="1">Multi-pass membrane protein</topology>
    </subcellularLocation>
</comment>
<feature type="transmembrane region" description="Helical" evidence="5">
    <location>
        <begin position="172"/>
        <end position="191"/>
    </location>
</feature>
<evidence type="ECO:0000256" key="2">
    <source>
        <dbReference type="ARBA" id="ARBA00022692"/>
    </source>
</evidence>
<reference evidence="7 8" key="1">
    <citation type="journal article" date="2017" name="Nat. Ecol. Evol.">
        <title>Scallop genome provides insights into evolution of bilaterian karyotype and development.</title>
        <authorList>
            <person name="Wang S."/>
            <person name="Zhang J."/>
            <person name="Jiao W."/>
            <person name="Li J."/>
            <person name="Xun X."/>
            <person name="Sun Y."/>
            <person name="Guo X."/>
            <person name="Huan P."/>
            <person name="Dong B."/>
            <person name="Zhang L."/>
            <person name="Hu X."/>
            <person name="Sun X."/>
            <person name="Wang J."/>
            <person name="Zhao C."/>
            <person name="Wang Y."/>
            <person name="Wang D."/>
            <person name="Huang X."/>
            <person name="Wang R."/>
            <person name="Lv J."/>
            <person name="Li Y."/>
            <person name="Zhang Z."/>
            <person name="Liu B."/>
            <person name="Lu W."/>
            <person name="Hui Y."/>
            <person name="Liang J."/>
            <person name="Zhou Z."/>
            <person name="Hou R."/>
            <person name="Li X."/>
            <person name="Liu Y."/>
            <person name="Li H."/>
            <person name="Ning X."/>
            <person name="Lin Y."/>
            <person name="Zhao L."/>
            <person name="Xing Q."/>
            <person name="Dou J."/>
            <person name="Li Y."/>
            <person name="Mao J."/>
            <person name="Guo H."/>
            <person name="Dou H."/>
            <person name="Li T."/>
            <person name="Mu C."/>
            <person name="Jiang W."/>
            <person name="Fu Q."/>
            <person name="Fu X."/>
            <person name="Miao Y."/>
            <person name="Liu J."/>
            <person name="Yu Q."/>
            <person name="Li R."/>
            <person name="Liao H."/>
            <person name="Li X."/>
            <person name="Kong Y."/>
            <person name="Jiang Z."/>
            <person name="Chourrout D."/>
            <person name="Li R."/>
            <person name="Bao Z."/>
        </authorList>
    </citation>
    <scope>NUCLEOTIDE SEQUENCE [LARGE SCALE GENOMIC DNA]</scope>
    <source>
        <strain evidence="7 8">PY_sf001</strain>
    </source>
</reference>
<feature type="transmembrane region" description="Helical" evidence="5">
    <location>
        <begin position="368"/>
        <end position="389"/>
    </location>
</feature>
<dbReference type="SUPFAM" id="SSF103473">
    <property type="entry name" value="MFS general substrate transporter"/>
    <property type="match status" value="1"/>
</dbReference>
<accession>A0A210PM64</accession>
<dbReference type="EMBL" id="NEDP02005587">
    <property type="protein sequence ID" value="OWF37557.1"/>
    <property type="molecule type" value="Genomic_DNA"/>
</dbReference>
<dbReference type="PROSITE" id="PS50850">
    <property type="entry name" value="MFS"/>
    <property type="match status" value="1"/>
</dbReference>
<dbReference type="CDD" id="cd17317">
    <property type="entry name" value="MFS_SLC22"/>
    <property type="match status" value="1"/>
</dbReference>
<feature type="transmembrane region" description="Helical" evidence="5">
    <location>
        <begin position="197"/>
        <end position="220"/>
    </location>
</feature>
<dbReference type="AlphaFoldDB" id="A0A210PM64"/>
<dbReference type="Gene3D" id="1.20.1250.20">
    <property type="entry name" value="MFS general substrate transporter like domains"/>
    <property type="match status" value="1"/>
</dbReference>
<dbReference type="GO" id="GO:0016020">
    <property type="term" value="C:membrane"/>
    <property type="evidence" value="ECO:0007669"/>
    <property type="project" value="UniProtKB-SubCell"/>
</dbReference>
<feature type="transmembrane region" description="Helical" evidence="5">
    <location>
        <begin position="335"/>
        <end position="356"/>
    </location>
</feature>